<organism evidence="3">
    <name type="scientific">uncultured Thermomicrobiales bacterium</name>
    <dbReference type="NCBI Taxonomy" id="1645740"/>
    <lineage>
        <taxon>Bacteria</taxon>
        <taxon>Pseudomonadati</taxon>
        <taxon>Thermomicrobiota</taxon>
        <taxon>Thermomicrobia</taxon>
        <taxon>Thermomicrobiales</taxon>
        <taxon>environmental samples</taxon>
    </lineage>
</organism>
<feature type="compositionally biased region" description="Low complexity" evidence="1">
    <location>
        <begin position="12"/>
        <end position="23"/>
    </location>
</feature>
<accession>A0A6J4VEA2</accession>
<dbReference type="InterPro" id="IPR050678">
    <property type="entry name" value="DNA_Partitioning_ATPase"/>
</dbReference>
<dbReference type="AlphaFoldDB" id="A0A6J4VEA2"/>
<dbReference type="Gene3D" id="3.40.50.300">
    <property type="entry name" value="P-loop containing nucleotide triphosphate hydrolases"/>
    <property type="match status" value="1"/>
</dbReference>
<evidence type="ECO:0000313" key="3">
    <source>
        <dbReference type="EMBL" id="CAA9576948.1"/>
    </source>
</evidence>
<feature type="region of interest" description="Disordered" evidence="1">
    <location>
        <begin position="1"/>
        <end position="30"/>
    </location>
</feature>
<feature type="domain" description="AAA" evidence="2">
    <location>
        <begin position="33"/>
        <end position="207"/>
    </location>
</feature>
<dbReference type="SUPFAM" id="SSF52540">
    <property type="entry name" value="P-loop containing nucleoside triphosphate hydrolases"/>
    <property type="match status" value="1"/>
</dbReference>
<dbReference type="FunFam" id="3.40.50.300:FF:000285">
    <property type="entry name" value="Sporulation initiation inhibitor Soj"/>
    <property type="match status" value="1"/>
</dbReference>
<proteinExistence type="predicted"/>
<feature type="compositionally biased region" description="Polar residues" evidence="1">
    <location>
        <begin position="1"/>
        <end position="11"/>
    </location>
</feature>
<evidence type="ECO:0000259" key="2">
    <source>
        <dbReference type="Pfam" id="PF13614"/>
    </source>
</evidence>
<dbReference type="InterPro" id="IPR027417">
    <property type="entry name" value="P-loop_NTPase"/>
</dbReference>
<dbReference type="Pfam" id="PF13614">
    <property type="entry name" value="AAA_31"/>
    <property type="match status" value="1"/>
</dbReference>
<name>A0A6J4VEA2_9BACT</name>
<reference evidence="3" key="1">
    <citation type="submission" date="2020-02" db="EMBL/GenBank/DDBJ databases">
        <authorList>
            <person name="Meier V. D."/>
        </authorList>
    </citation>
    <scope>NUCLEOTIDE SEQUENCE</scope>
    <source>
        <strain evidence="3">AVDCRST_MAG33</strain>
    </source>
</reference>
<evidence type="ECO:0000256" key="1">
    <source>
        <dbReference type="SAM" id="MobiDB-lite"/>
    </source>
</evidence>
<dbReference type="CDD" id="cd02042">
    <property type="entry name" value="ParAB_family"/>
    <property type="match status" value="1"/>
</dbReference>
<dbReference type="InterPro" id="IPR025669">
    <property type="entry name" value="AAA_dom"/>
</dbReference>
<protein>
    <submittedName>
        <fullName evidence="3">Chromosome (Plasmid) partitioning protein ParA / Sporulation initiation inhibitor protein Soj</fullName>
    </submittedName>
</protein>
<dbReference type="PANTHER" id="PTHR13696">
    <property type="entry name" value="P-LOOP CONTAINING NUCLEOSIDE TRIPHOSPHATE HYDROLASE"/>
    <property type="match status" value="1"/>
</dbReference>
<gene>
    <name evidence="3" type="ORF">AVDCRST_MAG33-3162</name>
</gene>
<dbReference type="EMBL" id="CADCWK010000399">
    <property type="protein sequence ID" value="CAA9576948.1"/>
    <property type="molecule type" value="Genomic_DNA"/>
</dbReference>
<sequence length="288" mass="30626">MSATASPSPDQAATTTVAGSAGTDPATERRVPVVAIANQKGGVGKTTTSVATAVMLANRGVRVLLIDLDPQGNASSSLGVDKSSLVRTTYDLMIGRATAVDAARPSGRDGLEIVATSSSLAAAEIELVDFPDREHQLQRALAGIGDRFDLVLIDCPPSLGLLTVNAFTAAQSVLVPIQCEFLPLEGLSQLQRTIGQVRQHLNPELTITGVLMTMYDARTRLSAQVVEEVRRFYPKELFATVIPRSIRLAEAPSYGLSIAEYDPKSNGAVAYERLAAELAQRLALRVTR</sequence>
<dbReference type="PANTHER" id="PTHR13696:SF52">
    <property type="entry name" value="PARA FAMILY PROTEIN CT_582"/>
    <property type="match status" value="1"/>
</dbReference>